<evidence type="ECO:0000259" key="2">
    <source>
        <dbReference type="Pfam" id="PF00849"/>
    </source>
</evidence>
<protein>
    <recommendedName>
        <fullName evidence="2">Pseudouridine synthase RsuA/RluA-like domain-containing protein</fullName>
    </recommendedName>
</protein>
<accession>A0AAV0T0I2</accession>
<organism evidence="3 4">
    <name type="scientific">Hyaloperonospora brassicae</name>
    <name type="common">Brassica downy mildew</name>
    <name type="synonym">Peronospora brassicae</name>
    <dbReference type="NCBI Taxonomy" id="162125"/>
    <lineage>
        <taxon>Eukaryota</taxon>
        <taxon>Sar</taxon>
        <taxon>Stramenopiles</taxon>
        <taxon>Oomycota</taxon>
        <taxon>Peronosporomycetes</taxon>
        <taxon>Peronosporales</taxon>
        <taxon>Peronosporaceae</taxon>
        <taxon>Hyaloperonospora</taxon>
    </lineage>
</organism>
<evidence type="ECO:0000256" key="1">
    <source>
        <dbReference type="SAM" id="MobiDB-lite"/>
    </source>
</evidence>
<dbReference type="InterPro" id="IPR006145">
    <property type="entry name" value="PsdUridine_synth_RsuA/RluA"/>
</dbReference>
<gene>
    <name evidence="3" type="ORF">HBR001_LOCUS393</name>
</gene>
<keyword evidence="4" id="KW-1185">Reference proteome</keyword>
<feature type="domain" description="Pseudouridine synthase RsuA/RluA-like" evidence="2">
    <location>
        <begin position="192"/>
        <end position="389"/>
    </location>
</feature>
<dbReference type="InterPro" id="IPR050188">
    <property type="entry name" value="RluA_PseudoU_synthase"/>
</dbReference>
<feature type="compositionally biased region" description="Basic residues" evidence="1">
    <location>
        <begin position="38"/>
        <end position="50"/>
    </location>
</feature>
<reference evidence="3" key="1">
    <citation type="submission" date="2022-12" db="EMBL/GenBank/DDBJ databases">
        <authorList>
            <person name="Webb A."/>
        </authorList>
    </citation>
    <scope>NUCLEOTIDE SEQUENCE</scope>
    <source>
        <strain evidence="3">Hp1</strain>
    </source>
</reference>
<dbReference type="AlphaFoldDB" id="A0AAV0T0I2"/>
<feature type="region of interest" description="Disordered" evidence="1">
    <location>
        <begin position="1"/>
        <end position="20"/>
    </location>
</feature>
<dbReference type="InterPro" id="IPR020103">
    <property type="entry name" value="PsdUridine_synth_cat_dom_sf"/>
</dbReference>
<name>A0AAV0T0I2_HYABA</name>
<evidence type="ECO:0000313" key="3">
    <source>
        <dbReference type="EMBL" id="CAI5710051.1"/>
    </source>
</evidence>
<dbReference type="PANTHER" id="PTHR21600:SF40">
    <property type="entry name" value="PSEUDOURIDYLATE SYNTHASE RPUSD2"/>
    <property type="match status" value="1"/>
</dbReference>
<dbReference type="GO" id="GO:0003723">
    <property type="term" value="F:RNA binding"/>
    <property type="evidence" value="ECO:0007669"/>
    <property type="project" value="InterPro"/>
</dbReference>
<sequence>MADDDDPPPPSKKLRRKQAKAQWLAARRAAQVASGTHRSSRKRRNQRQSHVRADVGRWPTVRSRTCSSTTCAHRVAGSACVVRCIDPYVHRFALFAKGRWTGHTLRELFAREFPTLSSAYCAQAVHLGLVRVNGSATRLESVLQSGDFLEHWKHRHEPDVHCPLTGDPQQQQQLIDATALSSTWIHYETSELLVVNKPSGLPVHPSGSYYYNSLVHLLQHERRCEAAAKSSEEAVDRLTLFPVHRLDRLTSGLLLLAKSADSARRLTAELTSCSSVNGSERRVVQKSYVARVTGEFPQDETASTWAHVDGRRSGLVTIEAVDDGFWRVTAAIGLKSPRQGHVRCVTNAPSAKSCVTLLRCRGKAENGQSIVECQLVTGRTHQIRVHLQHLGFPIVNDPVYGPVTTERGRAVADESPAALEVSSVHVEETLSSTGTASPVEDSDREKEERCLRACDICVGAMQEQSGTTEDGDATDGGLWLHSYRYAGRDWSYEVPLPVWAHVHEAETR</sequence>
<dbReference type="GO" id="GO:0000455">
    <property type="term" value="P:enzyme-directed rRNA pseudouridine synthesis"/>
    <property type="evidence" value="ECO:0007669"/>
    <property type="project" value="TreeGrafter"/>
</dbReference>
<dbReference type="PANTHER" id="PTHR21600">
    <property type="entry name" value="MITOCHONDRIAL RNA PSEUDOURIDINE SYNTHASE"/>
    <property type="match status" value="1"/>
</dbReference>
<dbReference type="SUPFAM" id="SSF55120">
    <property type="entry name" value="Pseudouridine synthase"/>
    <property type="match status" value="1"/>
</dbReference>
<comment type="caution">
    <text evidence="3">The sequence shown here is derived from an EMBL/GenBank/DDBJ whole genome shotgun (WGS) entry which is preliminary data.</text>
</comment>
<dbReference type="InterPro" id="IPR006224">
    <property type="entry name" value="PsdUridine_synth_RluA-like_CS"/>
</dbReference>
<feature type="region of interest" description="Disordered" evidence="1">
    <location>
        <begin position="25"/>
        <end position="54"/>
    </location>
</feature>
<proteinExistence type="predicted"/>
<dbReference type="EMBL" id="CANTFL010000049">
    <property type="protein sequence ID" value="CAI5710051.1"/>
    <property type="molecule type" value="Genomic_DNA"/>
</dbReference>
<dbReference type="Pfam" id="PF00849">
    <property type="entry name" value="PseudoU_synth_2"/>
    <property type="match status" value="1"/>
</dbReference>
<dbReference type="Gene3D" id="3.30.2350.10">
    <property type="entry name" value="Pseudouridine synthase"/>
    <property type="match status" value="1"/>
</dbReference>
<evidence type="ECO:0000313" key="4">
    <source>
        <dbReference type="Proteomes" id="UP001162031"/>
    </source>
</evidence>
<dbReference type="PROSITE" id="PS01129">
    <property type="entry name" value="PSI_RLU"/>
    <property type="match status" value="1"/>
</dbReference>
<dbReference type="Proteomes" id="UP001162031">
    <property type="component" value="Unassembled WGS sequence"/>
</dbReference>
<dbReference type="GO" id="GO:0009982">
    <property type="term" value="F:pseudouridine synthase activity"/>
    <property type="evidence" value="ECO:0007669"/>
    <property type="project" value="InterPro"/>
</dbReference>